<organism evidence="2 3">
    <name type="scientific">Mizuhopecten yessoensis</name>
    <name type="common">Japanese scallop</name>
    <name type="synonym">Patinopecten yessoensis</name>
    <dbReference type="NCBI Taxonomy" id="6573"/>
    <lineage>
        <taxon>Eukaryota</taxon>
        <taxon>Metazoa</taxon>
        <taxon>Spiralia</taxon>
        <taxon>Lophotrochozoa</taxon>
        <taxon>Mollusca</taxon>
        <taxon>Bivalvia</taxon>
        <taxon>Autobranchia</taxon>
        <taxon>Pteriomorphia</taxon>
        <taxon>Pectinida</taxon>
        <taxon>Pectinoidea</taxon>
        <taxon>Pectinidae</taxon>
        <taxon>Mizuhopecten</taxon>
    </lineage>
</organism>
<evidence type="ECO:0000313" key="2">
    <source>
        <dbReference type="EMBL" id="OWF55414.1"/>
    </source>
</evidence>
<evidence type="ECO:0000313" key="3">
    <source>
        <dbReference type="Proteomes" id="UP000242188"/>
    </source>
</evidence>
<dbReference type="Gene3D" id="3.30.1330.80">
    <property type="entry name" value="Hypothetical protein, similar to alpha- acetolactate decarboxylase, domain 2"/>
    <property type="match status" value="1"/>
</dbReference>
<dbReference type="PROSITE" id="PS51742">
    <property type="entry name" value="PPC"/>
    <property type="match status" value="1"/>
</dbReference>
<dbReference type="Proteomes" id="UP000242188">
    <property type="component" value="Unassembled WGS sequence"/>
</dbReference>
<reference evidence="2 3" key="1">
    <citation type="journal article" date="2017" name="Nat. Ecol. Evol.">
        <title>Scallop genome provides insights into evolution of bilaterian karyotype and development.</title>
        <authorList>
            <person name="Wang S."/>
            <person name="Zhang J."/>
            <person name="Jiao W."/>
            <person name="Li J."/>
            <person name="Xun X."/>
            <person name="Sun Y."/>
            <person name="Guo X."/>
            <person name="Huan P."/>
            <person name="Dong B."/>
            <person name="Zhang L."/>
            <person name="Hu X."/>
            <person name="Sun X."/>
            <person name="Wang J."/>
            <person name="Zhao C."/>
            <person name="Wang Y."/>
            <person name="Wang D."/>
            <person name="Huang X."/>
            <person name="Wang R."/>
            <person name="Lv J."/>
            <person name="Li Y."/>
            <person name="Zhang Z."/>
            <person name="Liu B."/>
            <person name="Lu W."/>
            <person name="Hui Y."/>
            <person name="Liang J."/>
            <person name="Zhou Z."/>
            <person name="Hou R."/>
            <person name="Li X."/>
            <person name="Liu Y."/>
            <person name="Li H."/>
            <person name="Ning X."/>
            <person name="Lin Y."/>
            <person name="Zhao L."/>
            <person name="Xing Q."/>
            <person name="Dou J."/>
            <person name="Li Y."/>
            <person name="Mao J."/>
            <person name="Guo H."/>
            <person name="Dou H."/>
            <person name="Li T."/>
            <person name="Mu C."/>
            <person name="Jiang W."/>
            <person name="Fu Q."/>
            <person name="Fu X."/>
            <person name="Miao Y."/>
            <person name="Liu J."/>
            <person name="Yu Q."/>
            <person name="Li R."/>
            <person name="Liao H."/>
            <person name="Li X."/>
            <person name="Kong Y."/>
            <person name="Jiang Z."/>
            <person name="Chourrout D."/>
            <person name="Li R."/>
            <person name="Bao Z."/>
        </authorList>
    </citation>
    <scope>NUCLEOTIDE SEQUENCE [LARGE SCALE GENOMIC DNA]</scope>
    <source>
        <strain evidence="2 3">PY_sf001</strain>
    </source>
</reference>
<dbReference type="PANTHER" id="PTHR34988:SF1">
    <property type="entry name" value="DNA-BINDING PROTEIN"/>
    <property type="match status" value="1"/>
</dbReference>
<name>A0A210R398_MIZYE</name>
<evidence type="ECO:0000259" key="1">
    <source>
        <dbReference type="PROSITE" id="PS51742"/>
    </source>
</evidence>
<dbReference type="SUPFAM" id="SSF117856">
    <property type="entry name" value="AF0104/ALDC/Ptd012-like"/>
    <property type="match status" value="1"/>
</dbReference>
<feature type="domain" description="PPC" evidence="1">
    <location>
        <begin position="11"/>
        <end position="141"/>
    </location>
</feature>
<gene>
    <name evidence="2" type="ORF">KP79_PYT10473</name>
</gene>
<dbReference type="CDD" id="cd11378">
    <property type="entry name" value="DUF296"/>
    <property type="match status" value="1"/>
</dbReference>
<proteinExistence type="predicted"/>
<protein>
    <submittedName>
        <fullName evidence="2">Bifunctional protein GlmU</fullName>
    </submittedName>
</protein>
<comment type="caution">
    <text evidence="2">The sequence shown here is derived from an EMBL/GenBank/DDBJ whole genome shotgun (WGS) entry which is preliminary data.</text>
</comment>
<dbReference type="Pfam" id="PF03479">
    <property type="entry name" value="PCC"/>
    <property type="match status" value="1"/>
</dbReference>
<dbReference type="InterPro" id="IPR005175">
    <property type="entry name" value="PPC_dom"/>
</dbReference>
<dbReference type="PANTHER" id="PTHR34988">
    <property type="entry name" value="PROTEIN, PUTATIVE-RELATED"/>
    <property type="match status" value="1"/>
</dbReference>
<sequence length="145" mass="15461">MAEIHTTKRLGGPVTCYPVRLRPGEEIKSELLKLVQEHGLQGAFVMSCVGSVTKAKLRMSDSTTVKKFEGHFEIVSLVGTLSAGGHLHISLSDVDGRVFGGHVIGDLVVFTTAEVVIGNAGGVVFTREPDTQTGYNELVTNSNHA</sequence>
<accession>A0A210R398</accession>
<dbReference type="STRING" id="6573.A0A210R398"/>
<dbReference type="EMBL" id="NEDP02000680">
    <property type="protein sequence ID" value="OWF55414.1"/>
    <property type="molecule type" value="Genomic_DNA"/>
</dbReference>
<dbReference type="OrthoDB" id="2156856at2759"/>
<keyword evidence="3" id="KW-1185">Reference proteome</keyword>
<dbReference type="AlphaFoldDB" id="A0A210R398"/>